<evidence type="ECO:0008006" key="7">
    <source>
        <dbReference type="Google" id="ProtNLM"/>
    </source>
</evidence>
<name>A0A6G0WMM8_9STRA</name>
<dbReference type="InterPro" id="IPR011993">
    <property type="entry name" value="PH-like_dom_sf"/>
</dbReference>
<evidence type="ECO:0000256" key="2">
    <source>
        <dbReference type="SAM" id="MobiDB-lite"/>
    </source>
</evidence>
<proteinExistence type="inferred from homology"/>
<dbReference type="GO" id="GO:0005737">
    <property type="term" value="C:cytoplasm"/>
    <property type="evidence" value="ECO:0007669"/>
    <property type="project" value="TreeGrafter"/>
</dbReference>
<dbReference type="EMBL" id="VJMJ01000175">
    <property type="protein sequence ID" value="KAF0728599.1"/>
    <property type="molecule type" value="Genomic_DNA"/>
</dbReference>
<dbReference type="InterPro" id="IPR008828">
    <property type="entry name" value="Sin1/Avo1"/>
</dbReference>
<accession>A0A6G0WMM8</accession>
<comment type="caution">
    <text evidence="5">The sequence shown here is derived from an EMBL/GenBank/DDBJ whole genome shotgun (WGS) entry which is preliminary data.</text>
</comment>
<comment type="similarity">
    <text evidence="1">Belongs to the SIN1 family.</text>
</comment>
<protein>
    <recommendedName>
        <fullName evidence="7">Sin1 middle CRIM domain-containing protein</fullName>
    </recommendedName>
</protein>
<dbReference type="GO" id="GO:0005546">
    <property type="term" value="F:phosphatidylinositol-4,5-bisphosphate binding"/>
    <property type="evidence" value="ECO:0007669"/>
    <property type="project" value="TreeGrafter"/>
</dbReference>
<evidence type="ECO:0000256" key="1">
    <source>
        <dbReference type="ARBA" id="ARBA00009407"/>
    </source>
</evidence>
<evidence type="ECO:0000313" key="6">
    <source>
        <dbReference type="Proteomes" id="UP000481153"/>
    </source>
</evidence>
<evidence type="ECO:0000313" key="5">
    <source>
        <dbReference type="EMBL" id="KAF0728599.1"/>
    </source>
</evidence>
<dbReference type="PANTHER" id="PTHR13335">
    <property type="entry name" value="TARGET OF RAPAMYCIN COMPLEX 2 SUBUNIT MAPKAP1"/>
    <property type="match status" value="1"/>
</dbReference>
<dbReference type="GO" id="GO:0038203">
    <property type="term" value="P:TORC2 signaling"/>
    <property type="evidence" value="ECO:0007669"/>
    <property type="project" value="TreeGrafter"/>
</dbReference>
<dbReference type="PANTHER" id="PTHR13335:SF1">
    <property type="entry name" value="TARGET OF RAPAMYCIN COMPLEX 2 SUBUNIT MAPKAP1"/>
    <property type="match status" value="1"/>
</dbReference>
<dbReference type="Gene3D" id="2.30.29.30">
    <property type="entry name" value="Pleckstrin-homology domain (PH domain)/Phosphotyrosine-binding domain (PTB)"/>
    <property type="match status" value="1"/>
</dbReference>
<dbReference type="GO" id="GO:0005886">
    <property type="term" value="C:plasma membrane"/>
    <property type="evidence" value="ECO:0007669"/>
    <property type="project" value="TreeGrafter"/>
</dbReference>
<evidence type="ECO:0000259" key="3">
    <source>
        <dbReference type="Pfam" id="PF16978"/>
    </source>
</evidence>
<dbReference type="InterPro" id="IPR031313">
    <property type="entry name" value="Sin1_PH_dom"/>
</dbReference>
<feature type="region of interest" description="Disordered" evidence="2">
    <location>
        <begin position="69"/>
        <end position="126"/>
    </location>
</feature>
<sequence length="788" mass="86654">MQLSEVSELRSLIGLMRINTCNSPHFHDRQDSEVDRIYNSSPKVASYELRSSWLDRPSIQMAMPNQTATIASSHDGSPSPKPKPPTVKQPSTEAKDKQTNGKPKVVVFDKKKASKSDGSAGDGDEDSFVFEREPVESIRVVESSLLDLALRGGAMGGALAMGANKPPIDSPVIEFKIYLPNRDEMPVDLYEVSTVEESIHAILAAHQNEGREPKLYYGHPECYELRLHDADGYPDEDFPALDRSRKIKNFGGHEFCLCERPEACPPQEGATASFTAPVVDTNRSFHLGQSEYNTRPRVPQTSNFLKIIMPNENYSVIPIKDDTTGKDLLPQLTRKHRLPMLDEYILKVSEAEKVRLELPSEIIDLDRKLKPLGLQEVTLARRVYADAPVITSAPSSETLASSSSVDSTINKNVRPPPSTFMYNDVKAAMYKEWRVIKTNKYGKRQHRMLGLDSHKVYNSKVGERAMISRTNIKVAERPISSITWLRFLNDPCDFQIHYSQPDEETIEYTAASAYECAEIVAKIKYIQEMNKRNLQASQIVLMVKQSSTRSVSECVLLRSTKGLDLEATAVAATTSTFELAALAADVWLDVVVGVHAVQGGSVAEVAVHFTGSLAAAQQDGVLALRGTQSELIEGQHFTASLQDASAGVFSEAQGADGELRHIKETDIISDGANHNGDLVLLVLHVAGHAGNRHGRLVGAAHVQTLQHVFVELGVRAASQEAVQSDEQVQVHVFGLRASAGLAARALATSNDILSLFTRSVTFSALHNSTYHLSSLHGETENGKRFPIE</sequence>
<dbReference type="Pfam" id="PF16979">
    <property type="entry name" value="SIN1_PH"/>
    <property type="match status" value="1"/>
</dbReference>
<gene>
    <name evidence="5" type="ORF">Ae201684_013560</name>
</gene>
<dbReference type="AlphaFoldDB" id="A0A6G0WMM8"/>
<keyword evidence="6" id="KW-1185">Reference proteome</keyword>
<evidence type="ECO:0000259" key="4">
    <source>
        <dbReference type="Pfam" id="PF16979"/>
    </source>
</evidence>
<feature type="domain" description="SIN1-type PH" evidence="4">
    <location>
        <begin position="429"/>
        <end position="529"/>
    </location>
</feature>
<feature type="domain" description="CRIM" evidence="3">
    <location>
        <begin position="172"/>
        <end position="261"/>
    </location>
</feature>
<reference evidence="5 6" key="1">
    <citation type="submission" date="2019-07" db="EMBL/GenBank/DDBJ databases">
        <title>Genomics analysis of Aphanomyces spp. identifies a new class of oomycete effector associated with host adaptation.</title>
        <authorList>
            <person name="Gaulin E."/>
        </authorList>
    </citation>
    <scope>NUCLEOTIDE SEQUENCE [LARGE SCALE GENOMIC DNA]</scope>
    <source>
        <strain evidence="5 6">ATCC 201684</strain>
    </source>
</reference>
<dbReference type="Proteomes" id="UP000481153">
    <property type="component" value="Unassembled WGS sequence"/>
</dbReference>
<organism evidence="5 6">
    <name type="scientific">Aphanomyces euteiches</name>
    <dbReference type="NCBI Taxonomy" id="100861"/>
    <lineage>
        <taxon>Eukaryota</taxon>
        <taxon>Sar</taxon>
        <taxon>Stramenopiles</taxon>
        <taxon>Oomycota</taxon>
        <taxon>Saprolegniomycetes</taxon>
        <taxon>Saprolegniales</taxon>
        <taxon>Verrucalvaceae</taxon>
        <taxon>Aphanomyces</taxon>
    </lineage>
</organism>
<dbReference type="Pfam" id="PF16978">
    <property type="entry name" value="CRIM"/>
    <property type="match status" value="1"/>
</dbReference>
<dbReference type="InterPro" id="IPR031567">
    <property type="entry name" value="CRIM_dom"/>
</dbReference>
<dbReference type="VEuPathDB" id="FungiDB:AeMF1_010922"/>
<dbReference type="GO" id="GO:0031932">
    <property type="term" value="C:TORC2 complex"/>
    <property type="evidence" value="ECO:0007669"/>
    <property type="project" value="InterPro"/>
</dbReference>